<feature type="region of interest" description="Disordered" evidence="1">
    <location>
        <begin position="155"/>
        <end position="185"/>
    </location>
</feature>
<feature type="compositionally biased region" description="Low complexity" evidence="1">
    <location>
        <begin position="176"/>
        <end position="185"/>
    </location>
</feature>
<feature type="compositionally biased region" description="Basic residues" evidence="1">
    <location>
        <begin position="161"/>
        <end position="175"/>
    </location>
</feature>
<dbReference type="Gene3D" id="3.30.420.10">
    <property type="entry name" value="Ribonuclease H-like superfamily/Ribonuclease H"/>
    <property type="match status" value="1"/>
</dbReference>
<organism evidence="2 3">
    <name type="scientific">Azospirillum brasilense</name>
    <dbReference type="NCBI Taxonomy" id="192"/>
    <lineage>
        <taxon>Bacteria</taxon>
        <taxon>Pseudomonadati</taxon>
        <taxon>Pseudomonadota</taxon>
        <taxon>Alphaproteobacteria</taxon>
        <taxon>Rhodospirillales</taxon>
        <taxon>Azospirillaceae</taxon>
        <taxon>Azospirillum</taxon>
    </lineage>
</organism>
<protein>
    <recommendedName>
        <fullName evidence="4">Holliday junction resolvase RuvC</fullName>
    </recommendedName>
</protein>
<dbReference type="EMBL" id="VITF01000001">
    <property type="protein sequence ID" value="TWA74151.1"/>
    <property type="molecule type" value="Genomic_DNA"/>
</dbReference>
<comment type="caution">
    <text evidence="2">The sequence shown here is derived from an EMBL/GenBank/DDBJ whole genome shotgun (WGS) entry which is preliminary data.</text>
</comment>
<gene>
    <name evidence="2" type="ORF">FBZ82_101166</name>
</gene>
<dbReference type="Proteomes" id="UP000316083">
    <property type="component" value="Unassembled WGS sequence"/>
</dbReference>
<reference evidence="2 3" key="1">
    <citation type="submission" date="2019-06" db="EMBL/GenBank/DDBJ databases">
        <title>Genomic Encyclopedia of Type Strains, Phase IV (KMG-V): Genome sequencing to study the core and pangenomes of soil and plant-associated prokaryotes.</title>
        <authorList>
            <person name="Whitman W."/>
        </authorList>
    </citation>
    <scope>NUCLEOTIDE SEQUENCE [LARGE SCALE GENOMIC DNA]</scope>
    <source>
        <strain evidence="2 3">BR 11796</strain>
    </source>
</reference>
<evidence type="ECO:0000313" key="2">
    <source>
        <dbReference type="EMBL" id="TWA74151.1"/>
    </source>
</evidence>
<evidence type="ECO:0008006" key="4">
    <source>
        <dbReference type="Google" id="ProtNLM"/>
    </source>
</evidence>
<dbReference type="RefSeq" id="WP_145671810.1">
    <property type="nucleotide sequence ID" value="NZ_VITF01000001.1"/>
</dbReference>
<dbReference type="GO" id="GO:0003676">
    <property type="term" value="F:nucleic acid binding"/>
    <property type="evidence" value="ECO:0007669"/>
    <property type="project" value="InterPro"/>
</dbReference>
<evidence type="ECO:0000256" key="1">
    <source>
        <dbReference type="SAM" id="MobiDB-lite"/>
    </source>
</evidence>
<sequence>MTHRIVLALDVGTALGWAVQRADGSVESGRVELSKGNRQGVRLHAFRVWLVDQLTRLGDIDTIIWEHAFRQPGAANEVHHNLVGVLLDFAERNRIIDYHSVDVKALKGFATGNGNADKDAMVAAARAAGYAVRSHDEADAVHLLRYETSGRRVADLPRLHEARRKRQQQAKRRRAANQNQRATAA</sequence>
<dbReference type="SUPFAM" id="SSF53098">
    <property type="entry name" value="Ribonuclease H-like"/>
    <property type="match status" value="1"/>
</dbReference>
<dbReference type="InterPro" id="IPR036397">
    <property type="entry name" value="RNaseH_sf"/>
</dbReference>
<accession>A0A560BNH5</accession>
<name>A0A560BNH5_AZOBR</name>
<proteinExistence type="predicted"/>
<dbReference type="InterPro" id="IPR012337">
    <property type="entry name" value="RNaseH-like_sf"/>
</dbReference>
<dbReference type="AlphaFoldDB" id="A0A560BNH5"/>
<evidence type="ECO:0000313" key="3">
    <source>
        <dbReference type="Proteomes" id="UP000316083"/>
    </source>
</evidence>